<dbReference type="InterPro" id="IPR050923">
    <property type="entry name" value="Cell_Proc_Reg/RNA_Proc"/>
</dbReference>
<evidence type="ECO:0000313" key="3">
    <source>
        <dbReference type="Proteomes" id="UP001179121"/>
    </source>
</evidence>
<gene>
    <name evidence="2" type="ORF">DNFV4_01891</name>
</gene>
<dbReference type="SMART" id="SM00240">
    <property type="entry name" value="FHA"/>
    <property type="match status" value="1"/>
</dbReference>
<evidence type="ECO:0000313" key="2">
    <source>
        <dbReference type="EMBL" id="CAI4031468.1"/>
    </source>
</evidence>
<protein>
    <submittedName>
        <fullName evidence="2">FHA domain-containing protein</fullName>
    </submittedName>
</protein>
<dbReference type="SUPFAM" id="SSF49879">
    <property type="entry name" value="SMAD/FHA domain"/>
    <property type="match status" value="2"/>
</dbReference>
<dbReference type="InterPro" id="IPR000253">
    <property type="entry name" value="FHA_dom"/>
</dbReference>
<keyword evidence="3" id="KW-1185">Reference proteome</keyword>
<dbReference type="AlphaFoldDB" id="A0AA86T6Z9"/>
<feature type="domain" description="FHA" evidence="1">
    <location>
        <begin position="30"/>
        <end position="79"/>
    </location>
</feature>
<dbReference type="PROSITE" id="PS50006">
    <property type="entry name" value="FHA_DOMAIN"/>
    <property type="match status" value="1"/>
</dbReference>
<dbReference type="InterPro" id="IPR008984">
    <property type="entry name" value="SMAD_FHA_dom_sf"/>
</dbReference>
<dbReference type="Proteomes" id="UP001179121">
    <property type="component" value="Chromosome"/>
</dbReference>
<accession>A0AA86T6Z9</accession>
<dbReference type="RefSeq" id="WP_289268381.1">
    <property type="nucleotide sequence ID" value="NZ_OX365700.1"/>
</dbReference>
<dbReference type="Gene3D" id="2.60.200.20">
    <property type="match status" value="2"/>
</dbReference>
<reference evidence="2" key="1">
    <citation type="submission" date="2022-10" db="EMBL/GenBank/DDBJ databases">
        <authorList>
            <person name="Koch H."/>
        </authorList>
    </citation>
    <scope>NUCLEOTIDE SEQUENCE</scope>
    <source>
        <strain evidence="2">DNF</strain>
    </source>
</reference>
<organism evidence="2 3">
    <name type="scientific">Nitrospira tepida</name>
    <dbReference type="NCBI Taxonomy" id="2973512"/>
    <lineage>
        <taxon>Bacteria</taxon>
        <taxon>Pseudomonadati</taxon>
        <taxon>Nitrospirota</taxon>
        <taxon>Nitrospiria</taxon>
        <taxon>Nitrospirales</taxon>
        <taxon>Nitrospiraceae</taxon>
        <taxon>Nitrospira</taxon>
    </lineage>
</organism>
<dbReference type="PANTHER" id="PTHR23308">
    <property type="entry name" value="NUCLEAR INHIBITOR OF PROTEIN PHOSPHATASE-1"/>
    <property type="match status" value="1"/>
</dbReference>
<dbReference type="EMBL" id="OX365700">
    <property type="protein sequence ID" value="CAI4031468.1"/>
    <property type="molecule type" value="Genomic_DNA"/>
</dbReference>
<name>A0AA86T6Z9_9BACT</name>
<sequence>MPEVIASHAKLLLKSKDAAMQEIDIAKPTFAIGRKPDNDLVLDDPAVSGHHARIVKIQAAYFLEDLKSTNGTLLNSRAVDRRQLQDADVIAIGHARLVFRDQSAVPLQASSSGEMGAMDLDKTMVLTGKAHRGPAAASPAAKVEVLSGRTDRTEYHLTKLVTVIGSQEDATIRLTGWFAPKVAAMIARRKETWTLIPPNHGKKVLLNQAQVTTQVELKDGDQIDLAGVSLRILVTSKKAA</sequence>
<evidence type="ECO:0000259" key="1">
    <source>
        <dbReference type="PROSITE" id="PS50006"/>
    </source>
</evidence>
<dbReference type="Pfam" id="PF00498">
    <property type="entry name" value="FHA"/>
    <property type="match status" value="2"/>
</dbReference>
<proteinExistence type="predicted"/>
<dbReference type="CDD" id="cd00060">
    <property type="entry name" value="FHA"/>
    <property type="match status" value="2"/>
</dbReference>
<dbReference type="KEGG" id="nti:DNFV4_01891"/>